<feature type="compositionally biased region" description="Low complexity" evidence="1">
    <location>
        <begin position="178"/>
        <end position="196"/>
    </location>
</feature>
<sequence length="216" mass="22182">MPHGLDTRHRTAARVAGIKAPYPGVDTLAPSGPAAGRAAEVDASEGRLAPVVHLADRAARPARDGATREPQAARIDAQNRINLGKALSALGWTPDTFLVAARENGHIVVRAAADSPLLTPVPVDAQRRLTLPPAVLGALDVRPGDQVLAGVVVDTAELHLFAAADALQQLIGALPGSGPPEAAAEPAPARPAAGGSRIRGRWQAVDRGTQRPADSC</sequence>
<keyword evidence="3" id="KW-1185">Reference proteome</keyword>
<name>A0A1G6U8V6_9ACTN</name>
<evidence type="ECO:0000313" key="2">
    <source>
        <dbReference type="EMBL" id="SDD37136.1"/>
    </source>
</evidence>
<accession>A0A1G6U8V6</accession>
<feature type="region of interest" description="Disordered" evidence="1">
    <location>
        <begin position="178"/>
        <end position="216"/>
    </location>
</feature>
<evidence type="ECO:0008006" key="4">
    <source>
        <dbReference type="Google" id="ProtNLM"/>
    </source>
</evidence>
<dbReference type="EMBL" id="FMZF01000007">
    <property type="protein sequence ID" value="SDD37136.1"/>
    <property type="molecule type" value="Genomic_DNA"/>
</dbReference>
<protein>
    <recommendedName>
        <fullName evidence="4">SpoVT-AbrB domain-containing protein</fullName>
    </recommendedName>
</protein>
<dbReference type="OrthoDB" id="9840110at2"/>
<evidence type="ECO:0000313" key="3">
    <source>
        <dbReference type="Proteomes" id="UP000199416"/>
    </source>
</evidence>
<evidence type="ECO:0000256" key="1">
    <source>
        <dbReference type="SAM" id="MobiDB-lite"/>
    </source>
</evidence>
<dbReference type="AlphaFoldDB" id="A0A1G6U8V6"/>
<proteinExistence type="predicted"/>
<gene>
    <name evidence="2" type="ORF">SAMN05660690_4092</name>
</gene>
<dbReference type="RefSeq" id="WP_091368212.1">
    <property type="nucleotide sequence ID" value="NZ_FMZF01000007.1"/>
</dbReference>
<organism evidence="2 3">
    <name type="scientific">Geodermatophilus telluris</name>
    <dbReference type="NCBI Taxonomy" id="1190417"/>
    <lineage>
        <taxon>Bacteria</taxon>
        <taxon>Bacillati</taxon>
        <taxon>Actinomycetota</taxon>
        <taxon>Actinomycetes</taxon>
        <taxon>Geodermatophilales</taxon>
        <taxon>Geodermatophilaceae</taxon>
        <taxon>Geodermatophilus</taxon>
    </lineage>
</organism>
<dbReference type="Proteomes" id="UP000199416">
    <property type="component" value="Unassembled WGS sequence"/>
</dbReference>
<reference evidence="3" key="1">
    <citation type="submission" date="2016-10" db="EMBL/GenBank/DDBJ databases">
        <authorList>
            <person name="Varghese N."/>
            <person name="Submissions S."/>
        </authorList>
    </citation>
    <scope>NUCLEOTIDE SEQUENCE [LARGE SCALE GENOMIC DNA]</scope>
    <source>
        <strain evidence="3">DSM 45421</strain>
    </source>
</reference>
<dbReference type="STRING" id="1190417.SAMN05660690_4092"/>